<evidence type="ECO:0000313" key="3">
    <source>
        <dbReference type="Proteomes" id="UP000694557"/>
    </source>
</evidence>
<accession>A0A8C7M8D0</accession>
<dbReference type="InterPro" id="IPR006461">
    <property type="entry name" value="PLAC_motif_containing"/>
</dbReference>
<gene>
    <name evidence="2" type="primary">LOC109897016</name>
</gene>
<proteinExistence type="inferred from homology"/>
<sequence length="151" mass="16343">MAVQQQITTVTTTQSSGQWSTGLFDCCSDMGTCCCATWCFPCFQCQTASHYGWCACMPLLDPCAFMAVSCCMRSSMRERYGIQVQYEPWEMAGWVGGESGWDGLGKRVDGGGEAGRGGECGQRVQGQVGVVPTAPLIYPSEGKWCWKLSGV</sequence>
<dbReference type="Proteomes" id="UP000694557">
    <property type="component" value="Unassembled WGS sequence"/>
</dbReference>
<organism evidence="2 3">
    <name type="scientific">Oncorhynchus kisutch</name>
    <name type="common">Coho salmon</name>
    <name type="synonym">Salmo kisutch</name>
    <dbReference type="NCBI Taxonomy" id="8019"/>
    <lineage>
        <taxon>Eukaryota</taxon>
        <taxon>Metazoa</taxon>
        <taxon>Chordata</taxon>
        <taxon>Craniata</taxon>
        <taxon>Vertebrata</taxon>
        <taxon>Euteleostomi</taxon>
        <taxon>Actinopterygii</taxon>
        <taxon>Neopterygii</taxon>
        <taxon>Teleostei</taxon>
        <taxon>Protacanthopterygii</taxon>
        <taxon>Salmoniformes</taxon>
        <taxon>Salmonidae</taxon>
        <taxon>Salmoninae</taxon>
        <taxon>Oncorhynchus</taxon>
    </lineage>
</organism>
<dbReference type="AlphaFoldDB" id="A0A8C7M8D0"/>
<dbReference type="GeneTree" id="ENSGT00940000163927"/>
<dbReference type="Pfam" id="PF04749">
    <property type="entry name" value="PLAC8"/>
    <property type="match status" value="1"/>
</dbReference>
<reference evidence="2" key="1">
    <citation type="submission" date="2025-08" db="UniProtKB">
        <authorList>
            <consortium name="Ensembl"/>
        </authorList>
    </citation>
    <scope>IDENTIFICATION</scope>
</reference>
<name>A0A8C7M8D0_ONCKI</name>
<protein>
    <submittedName>
        <fullName evidence="2">Plac8 onzin related protein 1</fullName>
    </submittedName>
</protein>
<comment type="similarity">
    <text evidence="1">Belongs to the cornifelin family.</text>
</comment>
<evidence type="ECO:0000256" key="1">
    <source>
        <dbReference type="ARBA" id="ARBA00009024"/>
    </source>
</evidence>
<reference evidence="2" key="2">
    <citation type="submission" date="2025-09" db="UniProtKB">
        <authorList>
            <consortium name="Ensembl"/>
        </authorList>
    </citation>
    <scope>IDENTIFICATION</scope>
</reference>
<dbReference type="Ensembl" id="ENSOKIT00005037057.1">
    <property type="protein sequence ID" value="ENSOKIP00005035129.1"/>
    <property type="gene ID" value="ENSOKIG00005015022.1"/>
</dbReference>
<dbReference type="NCBIfam" id="TIGR01571">
    <property type="entry name" value="A_thal_Cys_rich"/>
    <property type="match status" value="1"/>
</dbReference>
<evidence type="ECO:0000313" key="2">
    <source>
        <dbReference type="Ensembl" id="ENSOKIP00005035129.1"/>
    </source>
</evidence>
<dbReference type="PANTHER" id="PTHR15907">
    <property type="entry name" value="DUF614 FAMILY PROTEIN-RELATED"/>
    <property type="match status" value="1"/>
</dbReference>
<keyword evidence="3" id="KW-1185">Reference proteome</keyword>